<keyword evidence="3" id="KW-1185">Reference proteome</keyword>
<feature type="region of interest" description="Disordered" evidence="1">
    <location>
        <begin position="1"/>
        <end position="54"/>
    </location>
</feature>
<accession>A0ABN1TB05</accession>
<evidence type="ECO:0000313" key="2">
    <source>
        <dbReference type="EMBL" id="GAA1072192.1"/>
    </source>
</evidence>
<reference evidence="2 3" key="1">
    <citation type="journal article" date="2019" name="Int. J. Syst. Evol. Microbiol.">
        <title>The Global Catalogue of Microorganisms (GCM) 10K type strain sequencing project: providing services to taxonomists for standard genome sequencing and annotation.</title>
        <authorList>
            <consortium name="The Broad Institute Genomics Platform"/>
            <consortium name="The Broad Institute Genome Sequencing Center for Infectious Disease"/>
            <person name="Wu L."/>
            <person name="Ma J."/>
        </authorList>
    </citation>
    <scope>NUCLEOTIDE SEQUENCE [LARGE SCALE GENOMIC DNA]</scope>
    <source>
        <strain evidence="2 3">JCM 11448</strain>
    </source>
</reference>
<evidence type="ECO:0000313" key="3">
    <source>
        <dbReference type="Proteomes" id="UP001500282"/>
    </source>
</evidence>
<protein>
    <submittedName>
        <fullName evidence="2">Uncharacterized protein</fullName>
    </submittedName>
</protein>
<gene>
    <name evidence="2" type="ORF">GCM10009579_90800</name>
</gene>
<evidence type="ECO:0000256" key="1">
    <source>
        <dbReference type="SAM" id="MobiDB-lite"/>
    </source>
</evidence>
<sequence length="54" mass="6137">MEKSVKEGKNPVDEMWKTPRRILSTAEHEKFRRNPGGPSPKAKYSLVTDSEPVP</sequence>
<dbReference type="Proteomes" id="UP001500282">
    <property type="component" value="Unassembled WGS sequence"/>
</dbReference>
<feature type="compositionally biased region" description="Basic and acidic residues" evidence="1">
    <location>
        <begin position="1"/>
        <end position="17"/>
    </location>
</feature>
<name>A0ABN1TB05_9ACTN</name>
<proteinExistence type="predicted"/>
<dbReference type="EMBL" id="BAAAIH010000251">
    <property type="protein sequence ID" value="GAA1072192.1"/>
    <property type="molecule type" value="Genomic_DNA"/>
</dbReference>
<comment type="caution">
    <text evidence="2">The sequence shown here is derived from an EMBL/GenBank/DDBJ whole genome shotgun (WGS) entry which is preliminary data.</text>
</comment>
<organism evidence="2 3">
    <name type="scientific">Streptomyces javensis</name>
    <dbReference type="NCBI Taxonomy" id="114698"/>
    <lineage>
        <taxon>Bacteria</taxon>
        <taxon>Bacillati</taxon>
        <taxon>Actinomycetota</taxon>
        <taxon>Actinomycetes</taxon>
        <taxon>Kitasatosporales</taxon>
        <taxon>Streptomycetaceae</taxon>
        <taxon>Streptomyces</taxon>
        <taxon>Streptomyces violaceusniger group</taxon>
    </lineage>
</organism>